<reference evidence="1" key="1">
    <citation type="journal article" date="2014" name="Front. Microbiol.">
        <title>High frequency of phylogenetically diverse reductive dehalogenase-homologous genes in deep subseafloor sedimentary metagenomes.</title>
        <authorList>
            <person name="Kawai M."/>
            <person name="Futagami T."/>
            <person name="Toyoda A."/>
            <person name="Takaki Y."/>
            <person name="Nishi S."/>
            <person name="Hori S."/>
            <person name="Arai W."/>
            <person name="Tsubouchi T."/>
            <person name="Morono Y."/>
            <person name="Uchiyama I."/>
            <person name="Ito T."/>
            <person name="Fujiyama A."/>
            <person name="Inagaki F."/>
            <person name="Takami H."/>
        </authorList>
    </citation>
    <scope>NUCLEOTIDE SEQUENCE</scope>
    <source>
        <strain evidence="1">Expedition CK06-06</strain>
    </source>
</reference>
<dbReference type="EMBL" id="BARU01026079">
    <property type="protein sequence ID" value="GAH73886.1"/>
    <property type="molecule type" value="Genomic_DNA"/>
</dbReference>
<protein>
    <submittedName>
        <fullName evidence="1">Uncharacterized protein</fullName>
    </submittedName>
</protein>
<sequence>MDEAEELRDVVLGYLSGRGLVTDAQLQETAFRAADRLEGLLAKESEVING</sequence>
<evidence type="ECO:0000313" key="1">
    <source>
        <dbReference type="EMBL" id="GAH73886.1"/>
    </source>
</evidence>
<comment type="caution">
    <text evidence="1">The sequence shown here is derived from an EMBL/GenBank/DDBJ whole genome shotgun (WGS) entry which is preliminary data.</text>
</comment>
<gene>
    <name evidence="1" type="ORF">S03H2_41938</name>
</gene>
<accession>X1HUM8</accession>
<proteinExistence type="predicted"/>
<organism evidence="1">
    <name type="scientific">marine sediment metagenome</name>
    <dbReference type="NCBI Taxonomy" id="412755"/>
    <lineage>
        <taxon>unclassified sequences</taxon>
        <taxon>metagenomes</taxon>
        <taxon>ecological metagenomes</taxon>
    </lineage>
</organism>
<dbReference type="AlphaFoldDB" id="X1HUM8"/>
<name>X1HUM8_9ZZZZ</name>